<protein>
    <submittedName>
        <fullName evidence="2">Uncharacterized protein</fullName>
    </submittedName>
</protein>
<feature type="compositionally biased region" description="Basic and acidic residues" evidence="1">
    <location>
        <begin position="542"/>
        <end position="555"/>
    </location>
</feature>
<evidence type="ECO:0000256" key="1">
    <source>
        <dbReference type="SAM" id="MobiDB-lite"/>
    </source>
</evidence>
<name>A0A0G4I3S4_9ALVE</name>
<organism evidence="2">
    <name type="scientific">Chromera velia CCMP2878</name>
    <dbReference type="NCBI Taxonomy" id="1169474"/>
    <lineage>
        <taxon>Eukaryota</taxon>
        <taxon>Sar</taxon>
        <taxon>Alveolata</taxon>
        <taxon>Colpodellida</taxon>
        <taxon>Chromeraceae</taxon>
        <taxon>Chromera</taxon>
    </lineage>
</organism>
<reference evidence="2" key="1">
    <citation type="submission" date="2014-11" db="EMBL/GenBank/DDBJ databases">
        <authorList>
            <person name="Otto D Thomas"/>
            <person name="Naeem Raeece"/>
        </authorList>
    </citation>
    <scope>NUCLEOTIDE SEQUENCE</scope>
</reference>
<feature type="compositionally biased region" description="Low complexity" evidence="1">
    <location>
        <begin position="43"/>
        <end position="62"/>
    </location>
</feature>
<feature type="compositionally biased region" description="Basic and acidic residues" evidence="1">
    <location>
        <begin position="111"/>
        <end position="127"/>
    </location>
</feature>
<feature type="region of interest" description="Disordered" evidence="1">
    <location>
        <begin position="248"/>
        <end position="281"/>
    </location>
</feature>
<feature type="compositionally biased region" description="Basic and acidic residues" evidence="1">
    <location>
        <begin position="261"/>
        <end position="281"/>
    </location>
</feature>
<feature type="compositionally biased region" description="Polar residues" evidence="1">
    <location>
        <begin position="251"/>
        <end position="260"/>
    </location>
</feature>
<sequence>MSPVDPDPFSRATRAIKKGVQRHTPHPGRQATGTSGSDLISVDGSSCCSDATSSSQSGACCDPPAPPCAARVVSHKIISPGCIQTRPPDPSSSSGSPDSPNSSDLSASSHLRKEDKRGRHKESGRDSRRARHRPPRESRMVTTPNREDWDVDEASEWSRVHQCLSSQLLGSKESVWGTPAVPKGGGKHMNSDEKGPVPTVVVTHPPCPPCPPCPQGNEFSECQPLCSDAVAGVTIRTTCAPPPHCHAQPKHCTSSDLEFNSETRKAGRQYEEEERRRREEAEMRERIRSDIRQCIHDAVSAIAPPPRSPCRSSVVDRCGPLPPEHLAYSPRRRRSPPPYCRDRFYECESEEEEDCFLLIDRCGLEVGWLSVDRCGLQVHMNNHRGRRFCPPKPSRCRQQKRLLSYRSSGSSRCVEIPKSALKLSNMLCKVFEAAGVGGPCRGGRDESITVKADGGDRGRRGPLLVSTGPTEVVIEPGEVPKLVHGRRECIHAAEERERSCTLSPGRNLRAGRRRVPSRQAPIIRPSSPVRCSPPAAVRHTILHRDPSESPPRRVEGCSLSRSPTDRGYHAGNRVGFITQVKPKVWMQSIN</sequence>
<feature type="region of interest" description="Disordered" evidence="1">
    <location>
        <begin position="1"/>
        <end position="66"/>
    </location>
</feature>
<proteinExistence type="predicted"/>
<evidence type="ECO:0000313" key="2">
    <source>
        <dbReference type="EMBL" id="CEM51627.1"/>
    </source>
</evidence>
<feature type="region of interest" description="Disordered" evidence="1">
    <location>
        <begin position="79"/>
        <end position="146"/>
    </location>
</feature>
<feature type="compositionally biased region" description="Low complexity" evidence="1">
    <location>
        <begin position="91"/>
        <end position="109"/>
    </location>
</feature>
<feature type="compositionally biased region" description="Basic residues" evidence="1">
    <location>
        <begin position="14"/>
        <end position="26"/>
    </location>
</feature>
<dbReference type="EMBL" id="CDMZ01005000">
    <property type="protein sequence ID" value="CEM51627.1"/>
    <property type="molecule type" value="Genomic_DNA"/>
</dbReference>
<dbReference type="VEuPathDB" id="CryptoDB:Cvel_10747"/>
<gene>
    <name evidence="2" type="ORF">Cvel_10747</name>
</gene>
<accession>A0A0G4I3S4</accession>
<dbReference type="AlphaFoldDB" id="A0A0G4I3S4"/>
<feature type="region of interest" description="Disordered" evidence="1">
    <location>
        <begin position="541"/>
        <end position="566"/>
    </location>
</feature>